<organism evidence="2 3">
    <name type="scientific">Drosophila ananassae</name>
    <name type="common">Fruit fly</name>
    <dbReference type="NCBI Taxonomy" id="7217"/>
    <lineage>
        <taxon>Eukaryota</taxon>
        <taxon>Metazoa</taxon>
        <taxon>Ecdysozoa</taxon>
        <taxon>Arthropoda</taxon>
        <taxon>Hexapoda</taxon>
        <taxon>Insecta</taxon>
        <taxon>Pterygota</taxon>
        <taxon>Neoptera</taxon>
        <taxon>Endopterygota</taxon>
        <taxon>Diptera</taxon>
        <taxon>Brachycera</taxon>
        <taxon>Muscomorpha</taxon>
        <taxon>Ephydroidea</taxon>
        <taxon>Drosophilidae</taxon>
        <taxon>Drosophila</taxon>
        <taxon>Sophophora</taxon>
    </lineage>
</organism>
<evidence type="ECO:0000313" key="2">
    <source>
        <dbReference type="EMBL" id="EDV34664.2"/>
    </source>
</evidence>
<sequence>MFMAYFQKLNQIAYASALLAAIAAAPRVTLHLELSEQLTTVEFDYPPFGPLLVYAMVLTTLAMAPSSLIPSSLPRRFPKLCFMAMVPWAGVALSNFFDNFLLQIRAIVHVSRGNHPQAIIFALFIYVGLFVCAIEQVMHWVAVHFLITEETLTCFAYCPKSSRYL</sequence>
<evidence type="ECO:0000313" key="3">
    <source>
        <dbReference type="Proteomes" id="UP000007801"/>
    </source>
</evidence>
<gene>
    <name evidence="2" type="primary">Dana\GF19753</name>
    <name evidence="2" type="synonym">dana_GLEANR_22159</name>
    <name evidence="2" type="ORF">GF19753</name>
</gene>
<dbReference type="OrthoDB" id="7861463at2759"/>
<feature type="transmembrane region" description="Helical" evidence="1">
    <location>
        <begin position="48"/>
        <end position="68"/>
    </location>
</feature>
<dbReference type="AlphaFoldDB" id="B3MSA9"/>
<protein>
    <submittedName>
        <fullName evidence="2">Uncharacterized protein</fullName>
    </submittedName>
</protein>
<dbReference type="HOGENOM" id="CLU_1628792_0_0_1"/>
<feature type="transmembrane region" description="Helical" evidence="1">
    <location>
        <begin position="80"/>
        <end position="97"/>
    </location>
</feature>
<keyword evidence="1" id="KW-0812">Transmembrane</keyword>
<dbReference type="KEGG" id="dan:6502499"/>
<feature type="transmembrane region" description="Helical" evidence="1">
    <location>
        <begin position="117"/>
        <end position="134"/>
    </location>
</feature>
<evidence type="ECO:0000256" key="1">
    <source>
        <dbReference type="SAM" id="Phobius"/>
    </source>
</evidence>
<proteinExistence type="predicted"/>
<dbReference type="InParanoid" id="B3MSA9"/>
<dbReference type="GeneID" id="6502499"/>
<dbReference type="EMBL" id="CH902622">
    <property type="protein sequence ID" value="EDV34664.2"/>
    <property type="molecule type" value="Genomic_DNA"/>
</dbReference>
<keyword evidence="3" id="KW-1185">Reference proteome</keyword>
<reference evidence="2 3" key="1">
    <citation type="journal article" date="2007" name="Nature">
        <title>Evolution of genes and genomes on the Drosophila phylogeny.</title>
        <authorList>
            <consortium name="Drosophila 12 Genomes Consortium"/>
            <person name="Clark A.G."/>
            <person name="Eisen M.B."/>
            <person name="Smith D.R."/>
            <person name="Bergman C.M."/>
            <person name="Oliver B."/>
            <person name="Markow T.A."/>
            <person name="Kaufman T.C."/>
            <person name="Kellis M."/>
            <person name="Gelbart W."/>
            <person name="Iyer V.N."/>
            <person name="Pollard D.A."/>
            <person name="Sackton T.B."/>
            <person name="Larracuente A.M."/>
            <person name="Singh N.D."/>
            <person name="Abad J.P."/>
            <person name="Abt D.N."/>
            <person name="Adryan B."/>
            <person name="Aguade M."/>
            <person name="Akashi H."/>
            <person name="Anderson W.W."/>
            <person name="Aquadro C.F."/>
            <person name="Ardell D.H."/>
            <person name="Arguello R."/>
            <person name="Artieri C.G."/>
            <person name="Barbash D.A."/>
            <person name="Barker D."/>
            <person name="Barsanti P."/>
            <person name="Batterham P."/>
            <person name="Batzoglou S."/>
            <person name="Begun D."/>
            <person name="Bhutkar A."/>
            <person name="Blanco E."/>
            <person name="Bosak S.A."/>
            <person name="Bradley R.K."/>
            <person name="Brand A.D."/>
            <person name="Brent M.R."/>
            <person name="Brooks A.N."/>
            <person name="Brown R.H."/>
            <person name="Butlin R.K."/>
            <person name="Caggese C."/>
            <person name="Calvi B.R."/>
            <person name="Bernardo de Carvalho A."/>
            <person name="Caspi A."/>
            <person name="Castrezana S."/>
            <person name="Celniker S.E."/>
            <person name="Chang J.L."/>
            <person name="Chapple C."/>
            <person name="Chatterji S."/>
            <person name="Chinwalla A."/>
            <person name="Civetta A."/>
            <person name="Clifton S.W."/>
            <person name="Comeron J.M."/>
            <person name="Costello J.C."/>
            <person name="Coyne J.A."/>
            <person name="Daub J."/>
            <person name="David R.G."/>
            <person name="Delcher A.L."/>
            <person name="Delehaunty K."/>
            <person name="Do C.B."/>
            <person name="Ebling H."/>
            <person name="Edwards K."/>
            <person name="Eickbush T."/>
            <person name="Evans J.D."/>
            <person name="Filipski A."/>
            <person name="Findeiss S."/>
            <person name="Freyhult E."/>
            <person name="Fulton L."/>
            <person name="Fulton R."/>
            <person name="Garcia A.C."/>
            <person name="Gardiner A."/>
            <person name="Garfield D.A."/>
            <person name="Garvin B.E."/>
            <person name="Gibson G."/>
            <person name="Gilbert D."/>
            <person name="Gnerre S."/>
            <person name="Godfrey J."/>
            <person name="Good R."/>
            <person name="Gotea V."/>
            <person name="Gravely B."/>
            <person name="Greenberg A.J."/>
            <person name="Griffiths-Jones S."/>
            <person name="Gross S."/>
            <person name="Guigo R."/>
            <person name="Gustafson E.A."/>
            <person name="Haerty W."/>
            <person name="Hahn M.W."/>
            <person name="Halligan D.L."/>
            <person name="Halpern A.L."/>
            <person name="Halter G.M."/>
            <person name="Han M.V."/>
            <person name="Heger A."/>
            <person name="Hillier L."/>
            <person name="Hinrichs A.S."/>
            <person name="Holmes I."/>
            <person name="Hoskins R.A."/>
            <person name="Hubisz M.J."/>
            <person name="Hultmark D."/>
            <person name="Huntley M.A."/>
            <person name="Jaffe D.B."/>
            <person name="Jagadeeshan S."/>
            <person name="Jeck W.R."/>
            <person name="Johnson J."/>
            <person name="Jones C.D."/>
            <person name="Jordan W.C."/>
            <person name="Karpen G.H."/>
            <person name="Kataoka E."/>
            <person name="Keightley P.D."/>
            <person name="Kheradpour P."/>
            <person name="Kirkness E.F."/>
            <person name="Koerich L.B."/>
            <person name="Kristiansen K."/>
            <person name="Kudrna D."/>
            <person name="Kulathinal R.J."/>
            <person name="Kumar S."/>
            <person name="Kwok R."/>
            <person name="Lander E."/>
            <person name="Langley C.H."/>
            <person name="Lapoint R."/>
            <person name="Lazzaro B.P."/>
            <person name="Lee S.J."/>
            <person name="Levesque L."/>
            <person name="Li R."/>
            <person name="Lin C.F."/>
            <person name="Lin M.F."/>
            <person name="Lindblad-Toh K."/>
            <person name="Llopart A."/>
            <person name="Long M."/>
            <person name="Low L."/>
            <person name="Lozovsky E."/>
            <person name="Lu J."/>
            <person name="Luo M."/>
            <person name="Machado C.A."/>
            <person name="Makalowski W."/>
            <person name="Marzo M."/>
            <person name="Matsuda M."/>
            <person name="Matzkin L."/>
            <person name="McAllister B."/>
            <person name="McBride C.S."/>
            <person name="McKernan B."/>
            <person name="McKernan K."/>
            <person name="Mendez-Lago M."/>
            <person name="Minx P."/>
            <person name="Mollenhauer M.U."/>
            <person name="Montooth K."/>
            <person name="Mount S.M."/>
            <person name="Mu X."/>
            <person name="Myers E."/>
            <person name="Negre B."/>
            <person name="Newfeld S."/>
            <person name="Nielsen R."/>
            <person name="Noor M.A."/>
            <person name="O'Grady P."/>
            <person name="Pachter L."/>
            <person name="Papaceit M."/>
            <person name="Parisi M.J."/>
            <person name="Parisi M."/>
            <person name="Parts L."/>
            <person name="Pedersen J.S."/>
            <person name="Pesole G."/>
            <person name="Phillippy A.M."/>
            <person name="Ponting C.P."/>
            <person name="Pop M."/>
            <person name="Porcelli D."/>
            <person name="Powell J.R."/>
            <person name="Prohaska S."/>
            <person name="Pruitt K."/>
            <person name="Puig M."/>
            <person name="Quesneville H."/>
            <person name="Ram K.R."/>
            <person name="Rand D."/>
            <person name="Rasmussen M.D."/>
            <person name="Reed L.K."/>
            <person name="Reenan R."/>
            <person name="Reily A."/>
            <person name="Remington K.A."/>
            <person name="Rieger T.T."/>
            <person name="Ritchie M.G."/>
            <person name="Robin C."/>
            <person name="Rogers Y.H."/>
            <person name="Rohde C."/>
            <person name="Rozas J."/>
            <person name="Rubenfield M.J."/>
            <person name="Ruiz A."/>
            <person name="Russo S."/>
            <person name="Salzberg S.L."/>
            <person name="Sanchez-Gracia A."/>
            <person name="Saranga D.J."/>
            <person name="Sato H."/>
            <person name="Schaeffer S.W."/>
            <person name="Schatz M.C."/>
            <person name="Schlenke T."/>
            <person name="Schwartz R."/>
            <person name="Segarra C."/>
            <person name="Singh R.S."/>
            <person name="Sirot L."/>
            <person name="Sirota M."/>
            <person name="Sisneros N.B."/>
            <person name="Smith C.D."/>
            <person name="Smith T.F."/>
            <person name="Spieth J."/>
            <person name="Stage D.E."/>
            <person name="Stark A."/>
            <person name="Stephan W."/>
            <person name="Strausberg R.L."/>
            <person name="Strempel S."/>
            <person name="Sturgill D."/>
            <person name="Sutton G."/>
            <person name="Sutton G.G."/>
            <person name="Tao W."/>
            <person name="Teichmann S."/>
            <person name="Tobari Y.N."/>
            <person name="Tomimura Y."/>
            <person name="Tsolas J.M."/>
            <person name="Valente V.L."/>
            <person name="Venter E."/>
            <person name="Venter J.C."/>
            <person name="Vicario S."/>
            <person name="Vieira F.G."/>
            <person name="Vilella A.J."/>
            <person name="Villasante A."/>
            <person name="Walenz B."/>
            <person name="Wang J."/>
            <person name="Wasserman M."/>
            <person name="Watts T."/>
            <person name="Wilson D."/>
            <person name="Wilson R.K."/>
            <person name="Wing R.A."/>
            <person name="Wolfner M.F."/>
            <person name="Wong A."/>
            <person name="Wong G.K."/>
            <person name="Wu C.I."/>
            <person name="Wu G."/>
            <person name="Yamamoto D."/>
            <person name="Yang H.P."/>
            <person name="Yang S.P."/>
            <person name="Yorke J.A."/>
            <person name="Yoshida K."/>
            <person name="Zdobnov E."/>
            <person name="Zhang P."/>
            <person name="Zhang Y."/>
            <person name="Zimin A.V."/>
            <person name="Baldwin J."/>
            <person name="Abdouelleil A."/>
            <person name="Abdulkadir J."/>
            <person name="Abebe A."/>
            <person name="Abera B."/>
            <person name="Abreu J."/>
            <person name="Acer S.C."/>
            <person name="Aftuck L."/>
            <person name="Alexander A."/>
            <person name="An P."/>
            <person name="Anderson E."/>
            <person name="Anderson S."/>
            <person name="Arachi H."/>
            <person name="Azer M."/>
            <person name="Bachantsang P."/>
            <person name="Barry A."/>
            <person name="Bayul T."/>
            <person name="Berlin A."/>
            <person name="Bessette D."/>
            <person name="Bloom T."/>
            <person name="Blye J."/>
            <person name="Boguslavskiy L."/>
            <person name="Bonnet C."/>
            <person name="Boukhgalter B."/>
            <person name="Bourzgui I."/>
            <person name="Brown A."/>
            <person name="Cahill P."/>
            <person name="Channer S."/>
            <person name="Cheshatsang Y."/>
            <person name="Chuda L."/>
            <person name="Citroen M."/>
            <person name="Collymore A."/>
            <person name="Cooke P."/>
            <person name="Costello M."/>
            <person name="D'Aco K."/>
            <person name="Daza R."/>
            <person name="De Haan G."/>
            <person name="DeGray S."/>
            <person name="DeMaso C."/>
            <person name="Dhargay N."/>
            <person name="Dooley K."/>
            <person name="Dooley E."/>
            <person name="Doricent M."/>
            <person name="Dorje P."/>
            <person name="Dorjee K."/>
            <person name="Dupes A."/>
            <person name="Elong R."/>
            <person name="Falk J."/>
            <person name="Farina A."/>
            <person name="Faro S."/>
            <person name="Ferguson D."/>
            <person name="Fisher S."/>
            <person name="Foley C.D."/>
            <person name="Franke A."/>
            <person name="Friedrich D."/>
            <person name="Gadbois L."/>
            <person name="Gearin G."/>
            <person name="Gearin C.R."/>
            <person name="Giannoukos G."/>
            <person name="Goode T."/>
            <person name="Graham J."/>
            <person name="Grandbois E."/>
            <person name="Grewal S."/>
            <person name="Gyaltsen K."/>
            <person name="Hafez N."/>
            <person name="Hagos B."/>
            <person name="Hall J."/>
            <person name="Henson C."/>
            <person name="Hollinger A."/>
            <person name="Honan T."/>
            <person name="Huard M.D."/>
            <person name="Hughes L."/>
            <person name="Hurhula B."/>
            <person name="Husby M.E."/>
            <person name="Kamat A."/>
            <person name="Kanga B."/>
            <person name="Kashin S."/>
            <person name="Khazanovich D."/>
            <person name="Kisner P."/>
            <person name="Lance K."/>
            <person name="Lara M."/>
            <person name="Lee W."/>
            <person name="Lennon N."/>
            <person name="Letendre F."/>
            <person name="LeVine R."/>
            <person name="Lipovsky A."/>
            <person name="Liu X."/>
            <person name="Liu J."/>
            <person name="Liu S."/>
            <person name="Lokyitsang T."/>
            <person name="Lokyitsang Y."/>
            <person name="Lubonja R."/>
            <person name="Lui A."/>
            <person name="MacDonald P."/>
            <person name="Magnisalis V."/>
            <person name="Maru K."/>
            <person name="Matthews C."/>
            <person name="McCusker W."/>
            <person name="McDonough S."/>
            <person name="Mehta T."/>
            <person name="Meldrim J."/>
            <person name="Meneus L."/>
            <person name="Mihai O."/>
            <person name="Mihalev A."/>
            <person name="Mihova T."/>
            <person name="Mittelman R."/>
            <person name="Mlenga V."/>
            <person name="Montmayeur A."/>
            <person name="Mulrain L."/>
            <person name="Navidi A."/>
            <person name="Naylor J."/>
            <person name="Negash T."/>
            <person name="Nguyen T."/>
            <person name="Nguyen N."/>
            <person name="Nicol R."/>
            <person name="Norbu C."/>
            <person name="Norbu N."/>
            <person name="Novod N."/>
            <person name="O'Neill B."/>
            <person name="Osman S."/>
            <person name="Markiewicz E."/>
            <person name="Oyono O.L."/>
            <person name="Patti C."/>
            <person name="Phunkhang P."/>
            <person name="Pierre F."/>
            <person name="Priest M."/>
            <person name="Raghuraman S."/>
            <person name="Rege F."/>
            <person name="Reyes R."/>
            <person name="Rise C."/>
            <person name="Rogov P."/>
            <person name="Ross K."/>
            <person name="Ryan E."/>
            <person name="Settipalli S."/>
            <person name="Shea T."/>
            <person name="Sherpa N."/>
            <person name="Shi L."/>
            <person name="Shih D."/>
            <person name="Sparrow T."/>
            <person name="Spaulding J."/>
            <person name="Stalker J."/>
            <person name="Stange-Thomann N."/>
            <person name="Stavropoulos S."/>
            <person name="Stone C."/>
            <person name="Strader C."/>
            <person name="Tesfaye S."/>
            <person name="Thomson T."/>
            <person name="Thoulutsang Y."/>
            <person name="Thoulutsang D."/>
            <person name="Topham K."/>
            <person name="Topping I."/>
            <person name="Tsamla T."/>
            <person name="Vassiliev H."/>
            <person name="Vo A."/>
            <person name="Wangchuk T."/>
            <person name="Wangdi T."/>
            <person name="Weiand M."/>
            <person name="Wilkinson J."/>
            <person name="Wilson A."/>
            <person name="Yadav S."/>
            <person name="Young G."/>
            <person name="Yu Q."/>
            <person name="Zembek L."/>
            <person name="Zhong D."/>
            <person name="Zimmer A."/>
            <person name="Zwirko Z."/>
            <person name="Jaffe D.B."/>
            <person name="Alvarez P."/>
            <person name="Brockman W."/>
            <person name="Butler J."/>
            <person name="Chin C."/>
            <person name="Gnerre S."/>
            <person name="Grabherr M."/>
            <person name="Kleber M."/>
            <person name="Mauceli E."/>
            <person name="MacCallum I."/>
        </authorList>
    </citation>
    <scope>NUCLEOTIDE SEQUENCE [LARGE SCALE GENOMIC DNA]</scope>
    <source>
        <strain evidence="3">Tucson 14024-0371.13</strain>
    </source>
</reference>
<name>B3MSA9_DROAN</name>
<dbReference type="Proteomes" id="UP000007801">
    <property type="component" value="Unassembled WGS sequence"/>
</dbReference>
<keyword evidence="1" id="KW-0472">Membrane</keyword>
<keyword evidence="1" id="KW-1133">Transmembrane helix</keyword>
<dbReference type="STRING" id="7217.B3MSA9"/>
<accession>B3MSA9</accession>